<evidence type="ECO:0000313" key="2">
    <source>
        <dbReference type="Proteomes" id="UP000004754"/>
    </source>
</evidence>
<protein>
    <submittedName>
        <fullName evidence="1">Uncharacterized protein</fullName>
    </submittedName>
</protein>
<dbReference type="AlphaFoldDB" id="E6MEQ6"/>
<proteinExistence type="predicted"/>
<sequence>MRLTVKPELLRSHIFFYFRVKMRKKIAVAKQKRVKKQDIKSF</sequence>
<accession>E6MEQ6</accession>
<dbReference type="HOGENOM" id="CLU_3256474_0_0_9"/>
<comment type="caution">
    <text evidence="1">The sequence shown here is derived from an EMBL/GenBank/DDBJ whole genome shotgun (WGS) entry which is preliminary data.</text>
</comment>
<dbReference type="STRING" id="887929.HMP0721_0489"/>
<dbReference type="EMBL" id="AEQN01000007">
    <property type="protein sequence ID" value="EFV02581.1"/>
    <property type="molecule type" value="Genomic_DNA"/>
</dbReference>
<evidence type="ECO:0000313" key="1">
    <source>
        <dbReference type="EMBL" id="EFV02581.1"/>
    </source>
</evidence>
<name>E6MEQ6_9FIRM</name>
<dbReference type="Proteomes" id="UP000004754">
    <property type="component" value="Unassembled WGS sequence"/>
</dbReference>
<keyword evidence="2" id="KW-1185">Reference proteome</keyword>
<reference evidence="1 2" key="1">
    <citation type="submission" date="2010-12" db="EMBL/GenBank/DDBJ databases">
        <authorList>
            <person name="Muzny D."/>
            <person name="Qin X."/>
            <person name="Deng J."/>
            <person name="Jiang H."/>
            <person name="Liu Y."/>
            <person name="Qu J."/>
            <person name="Song X.-Z."/>
            <person name="Zhang L."/>
            <person name="Thornton R."/>
            <person name="Coyle M."/>
            <person name="Francisco L."/>
            <person name="Jackson L."/>
            <person name="Javaid M."/>
            <person name="Korchina V."/>
            <person name="Kovar C."/>
            <person name="Mata R."/>
            <person name="Mathew T."/>
            <person name="Ngo R."/>
            <person name="Nguyen L."/>
            <person name="Nguyen N."/>
            <person name="Okwuonu G."/>
            <person name="Ongeri F."/>
            <person name="Pham C."/>
            <person name="Simmons D."/>
            <person name="Wilczek-Boney K."/>
            <person name="Hale W."/>
            <person name="Jakkamsetti A."/>
            <person name="Pham P."/>
            <person name="Ruth R."/>
            <person name="San Lucas F."/>
            <person name="Warren J."/>
            <person name="Zhang J."/>
            <person name="Zhao Z."/>
            <person name="Zhou C."/>
            <person name="Zhu D."/>
            <person name="Lee S."/>
            <person name="Bess C."/>
            <person name="Blankenburg K."/>
            <person name="Forbes L."/>
            <person name="Fu Q."/>
            <person name="Gubbala S."/>
            <person name="Hirani K."/>
            <person name="Jayaseelan J.C."/>
            <person name="Lara F."/>
            <person name="Munidasa M."/>
            <person name="Palculict T."/>
            <person name="Patil S."/>
            <person name="Pu L.-L."/>
            <person name="Saada N."/>
            <person name="Tang L."/>
            <person name="Weissenberger G."/>
            <person name="Zhu Y."/>
            <person name="Hemphill L."/>
            <person name="Shang Y."/>
            <person name="Youmans B."/>
            <person name="Ayvaz T."/>
            <person name="Ross M."/>
            <person name="Santibanez J."/>
            <person name="Aqrawi P."/>
            <person name="Gross S."/>
            <person name="Joshi V."/>
            <person name="Fowler G."/>
            <person name="Nazareth L."/>
            <person name="Reid J."/>
            <person name="Worley K."/>
            <person name="Petrosino J."/>
            <person name="Highlander S."/>
            <person name="Gibbs R."/>
        </authorList>
    </citation>
    <scope>NUCLEOTIDE SEQUENCE [LARGE SCALE GENOMIC DNA]</scope>
    <source>
        <strain evidence="1 2">ATCC 23263</strain>
    </source>
</reference>
<organism evidence="1 2">
    <name type="scientific">Pseudoramibacter alactolyticus ATCC 23263</name>
    <dbReference type="NCBI Taxonomy" id="887929"/>
    <lineage>
        <taxon>Bacteria</taxon>
        <taxon>Bacillati</taxon>
        <taxon>Bacillota</taxon>
        <taxon>Clostridia</taxon>
        <taxon>Eubacteriales</taxon>
        <taxon>Eubacteriaceae</taxon>
        <taxon>Pseudoramibacter</taxon>
    </lineage>
</organism>
<gene>
    <name evidence="1" type="ORF">HMP0721_0489</name>
</gene>